<dbReference type="GO" id="GO:0006412">
    <property type="term" value="P:translation"/>
    <property type="evidence" value="ECO:0007669"/>
    <property type="project" value="InterPro"/>
</dbReference>
<dbReference type="EMBL" id="MT383643">
    <property type="protein sequence ID" value="QWM93602.1"/>
    <property type="molecule type" value="Genomic_DNA"/>
</dbReference>
<dbReference type="InterPro" id="IPR036823">
    <property type="entry name" value="Ribosomal_uS7_dom_sf"/>
</dbReference>
<dbReference type="AlphaFoldDB" id="A0A8F0WGF8"/>
<dbReference type="InterPro" id="IPR023798">
    <property type="entry name" value="Ribosomal_uS7_dom"/>
</dbReference>
<feature type="domain" description="Small ribosomal subunit protein uS7" evidence="4">
    <location>
        <begin position="10"/>
        <end position="142"/>
    </location>
</feature>
<keyword evidence="3" id="KW-0687">Ribonucleoprotein</keyword>
<dbReference type="GeneID" id="67123812"/>
<keyword evidence="5" id="KW-0496">Mitochondrion</keyword>
<dbReference type="RefSeq" id="YP_010134112.1">
    <property type="nucleotide sequence ID" value="NC_056792.1"/>
</dbReference>
<organism evidence="5">
    <name type="scientific">Tryblionella apiculata</name>
    <dbReference type="NCBI Taxonomy" id="1003145"/>
    <lineage>
        <taxon>Eukaryota</taxon>
        <taxon>Sar</taxon>
        <taxon>Stramenopiles</taxon>
        <taxon>Ochrophyta</taxon>
        <taxon>Bacillariophyta</taxon>
        <taxon>Bacillariophyceae</taxon>
        <taxon>Bacillariophycidae</taxon>
        <taxon>Bacillariales</taxon>
        <taxon>Bacillariaceae</taxon>
        <taxon>Tryblionella</taxon>
    </lineage>
</organism>
<evidence type="ECO:0000256" key="3">
    <source>
        <dbReference type="ARBA" id="ARBA00023274"/>
    </source>
</evidence>
<proteinExistence type="inferred from homology"/>
<comment type="similarity">
    <text evidence="1">Belongs to the universal ribosomal protein uS7 family.</text>
</comment>
<reference evidence="5" key="1">
    <citation type="journal article" date="2021" name="Ecol Indic">
        <title>Morphological and molecular identification reveals that waters from an isolated oasis in Tamanrasset (extreme South of Algerian Sahara) are colonized by opportunistic and pollution-tolerant diatom species.</title>
        <authorList>
            <person name="Gastineau R."/>
            <person name="Hamedi C."/>
            <person name="Baba Hamed M.B."/>
            <person name="Abi-Ayad S.-M.E.-A."/>
            <person name="Bak M."/>
            <person name="Lemieux C."/>
            <person name="Turmel M."/>
            <person name="Dobosz S."/>
            <person name="Wrobel R.J."/>
            <person name="Kierzek A."/>
            <person name="Lange-Bertalot H."/>
            <person name="Witkowski A."/>
        </authorList>
    </citation>
    <scope>NUCLEOTIDE SEQUENCE</scope>
    <source>
        <strain evidence="5">SZCZR1825</strain>
    </source>
</reference>
<evidence type="ECO:0000256" key="1">
    <source>
        <dbReference type="ARBA" id="ARBA00007151"/>
    </source>
</evidence>
<name>A0A8F0WGF8_9STRA</name>
<dbReference type="Gene3D" id="1.10.455.10">
    <property type="entry name" value="Ribosomal protein S7 domain"/>
    <property type="match status" value="1"/>
</dbReference>
<dbReference type="PIRSF" id="PIRSF002122">
    <property type="entry name" value="RPS7p_RPS7a_RPS5e_RPS7o"/>
    <property type="match status" value="1"/>
</dbReference>
<evidence type="ECO:0000256" key="2">
    <source>
        <dbReference type="ARBA" id="ARBA00022980"/>
    </source>
</evidence>
<geneLocation type="mitochondrion" evidence="5"/>
<gene>
    <name evidence="5" type="primary">rps7</name>
</gene>
<accession>A0A8F0WGF8</accession>
<sequence length="154" mass="17656">MINPLKKNKKFNLKSKIVSTLMIHGKKNTSEKILLKFAKRLQKSTSKNFKGLLQLALINSTPTFKINEQVIKKGKRKAIKSTPSFIANESLRITTSLKSIKHVVSKSKGSMFFYETLAKEILSTSALKSQVVDKKNELQKQVLINKRYLSKFRW</sequence>
<evidence type="ECO:0000313" key="5">
    <source>
        <dbReference type="EMBL" id="QWM93602.1"/>
    </source>
</evidence>
<keyword evidence="2 5" id="KW-0689">Ribosomal protein</keyword>
<protein>
    <submittedName>
        <fullName evidence="5">Ribosomal protein S7</fullName>
    </submittedName>
</protein>
<dbReference type="InterPro" id="IPR000235">
    <property type="entry name" value="Ribosomal_uS7"/>
</dbReference>
<dbReference type="GO" id="GO:0005840">
    <property type="term" value="C:ribosome"/>
    <property type="evidence" value="ECO:0007669"/>
    <property type="project" value="UniProtKB-KW"/>
</dbReference>
<dbReference type="Pfam" id="PF00177">
    <property type="entry name" value="Ribosomal_S7"/>
    <property type="match status" value="1"/>
</dbReference>
<dbReference type="GO" id="GO:1990904">
    <property type="term" value="C:ribonucleoprotein complex"/>
    <property type="evidence" value="ECO:0007669"/>
    <property type="project" value="UniProtKB-KW"/>
</dbReference>
<dbReference type="SUPFAM" id="SSF47973">
    <property type="entry name" value="Ribosomal protein S7"/>
    <property type="match status" value="1"/>
</dbReference>
<evidence type="ECO:0000259" key="4">
    <source>
        <dbReference type="Pfam" id="PF00177"/>
    </source>
</evidence>